<sequence length="126" mass="14227">MLSRPDIPYPGNLTRVSPLLVRRFRSKTSHLLRPVRSTLDKNQRFHLARAFLQCRCHYVISVRYPETLVAFAPGIPTRKANSRGDFVTAKKYSRIALVINITAAVIGVGITFFMLSLGISRKRISA</sequence>
<dbReference type="Proteomes" id="UP000812440">
    <property type="component" value="Unassembled WGS sequence"/>
</dbReference>
<comment type="subcellular location">
    <subcellularLocation>
        <location evidence="1">Membrane</location>
    </subcellularLocation>
</comment>
<evidence type="ECO:0000256" key="5">
    <source>
        <dbReference type="ARBA" id="ARBA00023136"/>
    </source>
</evidence>
<dbReference type="InterPro" id="IPR007593">
    <property type="entry name" value="CD225/Dispanin_fam"/>
</dbReference>
<evidence type="ECO:0000256" key="6">
    <source>
        <dbReference type="SAM" id="Phobius"/>
    </source>
</evidence>
<evidence type="ECO:0000313" key="7">
    <source>
        <dbReference type="EMBL" id="KAG8431066.1"/>
    </source>
</evidence>
<comment type="similarity">
    <text evidence="2">Belongs to the CD225/Dispanin family.</text>
</comment>
<evidence type="ECO:0000256" key="2">
    <source>
        <dbReference type="ARBA" id="ARBA00006843"/>
    </source>
</evidence>
<feature type="transmembrane region" description="Helical" evidence="6">
    <location>
        <begin position="95"/>
        <end position="119"/>
    </location>
</feature>
<dbReference type="GO" id="GO:0016020">
    <property type="term" value="C:membrane"/>
    <property type="evidence" value="ECO:0007669"/>
    <property type="project" value="UniProtKB-SubCell"/>
</dbReference>
<name>A0A8T2ILM8_9PIPI</name>
<evidence type="ECO:0000313" key="8">
    <source>
        <dbReference type="Proteomes" id="UP000812440"/>
    </source>
</evidence>
<accession>A0A8T2ILM8</accession>
<dbReference type="EMBL" id="JAACNH010000385">
    <property type="protein sequence ID" value="KAG8431066.1"/>
    <property type="molecule type" value="Genomic_DNA"/>
</dbReference>
<evidence type="ECO:0000256" key="3">
    <source>
        <dbReference type="ARBA" id="ARBA00022692"/>
    </source>
</evidence>
<keyword evidence="3 6" id="KW-0812">Transmembrane</keyword>
<protein>
    <submittedName>
        <fullName evidence="7">Uncharacterized protein</fullName>
    </submittedName>
</protein>
<comment type="caution">
    <text evidence="7">The sequence shown here is derived from an EMBL/GenBank/DDBJ whole genome shotgun (WGS) entry which is preliminary data.</text>
</comment>
<evidence type="ECO:0000256" key="4">
    <source>
        <dbReference type="ARBA" id="ARBA00022989"/>
    </source>
</evidence>
<keyword evidence="4 6" id="KW-1133">Transmembrane helix</keyword>
<keyword evidence="8" id="KW-1185">Reference proteome</keyword>
<proteinExistence type="inferred from homology"/>
<dbReference type="Pfam" id="PF04505">
    <property type="entry name" value="CD225"/>
    <property type="match status" value="1"/>
</dbReference>
<keyword evidence="5 6" id="KW-0472">Membrane</keyword>
<dbReference type="AlphaFoldDB" id="A0A8T2ILM8"/>
<organism evidence="7 8">
    <name type="scientific">Hymenochirus boettgeri</name>
    <name type="common">Congo dwarf clawed frog</name>
    <dbReference type="NCBI Taxonomy" id="247094"/>
    <lineage>
        <taxon>Eukaryota</taxon>
        <taxon>Metazoa</taxon>
        <taxon>Chordata</taxon>
        <taxon>Craniata</taxon>
        <taxon>Vertebrata</taxon>
        <taxon>Euteleostomi</taxon>
        <taxon>Amphibia</taxon>
        <taxon>Batrachia</taxon>
        <taxon>Anura</taxon>
        <taxon>Pipoidea</taxon>
        <taxon>Pipidae</taxon>
        <taxon>Pipinae</taxon>
        <taxon>Hymenochirus</taxon>
    </lineage>
</organism>
<reference evidence="7" key="1">
    <citation type="thesis" date="2020" institute="ProQuest LLC" country="789 East Eisenhower Parkway, Ann Arbor, MI, USA">
        <title>Comparative Genomics and Chromosome Evolution.</title>
        <authorList>
            <person name="Mudd A.B."/>
        </authorList>
    </citation>
    <scope>NUCLEOTIDE SEQUENCE</scope>
    <source>
        <strain evidence="7">Female2</strain>
        <tissue evidence="7">Blood</tissue>
    </source>
</reference>
<gene>
    <name evidence="7" type="ORF">GDO86_019471</name>
</gene>
<evidence type="ECO:0000256" key="1">
    <source>
        <dbReference type="ARBA" id="ARBA00004370"/>
    </source>
</evidence>